<name>A0A9P7KMP4_9AGAR</name>
<gene>
    <name evidence="3" type="ORF">H0H81_008582</name>
</gene>
<dbReference type="Proteomes" id="UP000717328">
    <property type="component" value="Unassembled WGS sequence"/>
</dbReference>
<feature type="compositionally biased region" description="Low complexity" evidence="2">
    <location>
        <begin position="79"/>
        <end position="90"/>
    </location>
</feature>
<feature type="region of interest" description="Disordered" evidence="2">
    <location>
        <begin position="303"/>
        <end position="470"/>
    </location>
</feature>
<reference evidence="3" key="1">
    <citation type="submission" date="2021-02" db="EMBL/GenBank/DDBJ databases">
        <authorList>
            <person name="Nieuwenhuis M."/>
            <person name="Van De Peppel L.J.J."/>
        </authorList>
    </citation>
    <scope>NUCLEOTIDE SEQUENCE</scope>
    <source>
        <strain evidence="3">D49</strain>
    </source>
</reference>
<evidence type="ECO:0000313" key="3">
    <source>
        <dbReference type="EMBL" id="KAG5654000.1"/>
    </source>
</evidence>
<comment type="caution">
    <text evidence="3">The sequence shown here is derived from an EMBL/GenBank/DDBJ whole genome shotgun (WGS) entry which is preliminary data.</text>
</comment>
<feature type="region of interest" description="Disordered" evidence="2">
    <location>
        <begin position="500"/>
        <end position="526"/>
    </location>
</feature>
<evidence type="ECO:0000256" key="1">
    <source>
        <dbReference type="SAM" id="Coils"/>
    </source>
</evidence>
<reference evidence="3" key="2">
    <citation type="submission" date="2021-10" db="EMBL/GenBank/DDBJ databases">
        <title>Phylogenomics reveals ancestral predisposition of the termite-cultivated fungus Termitomyces towards a domesticated lifestyle.</title>
        <authorList>
            <person name="Auxier B."/>
            <person name="Grum-Grzhimaylo A."/>
            <person name="Cardenas M.E."/>
            <person name="Lodge J.D."/>
            <person name="Laessoe T."/>
            <person name="Pedersen O."/>
            <person name="Smith M.E."/>
            <person name="Kuyper T.W."/>
            <person name="Franco-Molano E.A."/>
            <person name="Baroni T.J."/>
            <person name="Aanen D.K."/>
        </authorList>
    </citation>
    <scope>NUCLEOTIDE SEQUENCE</scope>
    <source>
        <strain evidence="3">D49</strain>
    </source>
</reference>
<evidence type="ECO:0000313" key="4">
    <source>
        <dbReference type="Proteomes" id="UP000717328"/>
    </source>
</evidence>
<feature type="compositionally biased region" description="Polar residues" evidence="2">
    <location>
        <begin position="32"/>
        <end position="47"/>
    </location>
</feature>
<dbReference type="AlphaFoldDB" id="A0A9P7KMP4"/>
<feature type="compositionally biased region" description="Polar residues" evidence="2">
    <location>
        <begin position="373"/>
        <end position="384"/>
    </location>
</feature>
<organism evidence="3 4">
    <name type="scientific">Sphagnurus paluster</name>
    <dbReference type="NCBI Taxonomy" id="117069"/>
    <lineage>
        <taxon>Eukaryota</taxon>
        <taxon>Fungi</taxon>
        <taxon>Dikarya</taxon>
        <taxon>Basidiomycota</taxon>
        <taxon>Agaricomycotina</taxon>
        <taxon>Agaricomycetes</taxon>
        <taxon>Agaricomycetidae</taxon>
        <taxon>Agaricales</taxon>
        <taxon>Tricholomatineae</taxon>
        <taxon>Lyophyllaceae</taxon>
        <taxon>Sphagnurus</taxon>
    </lineage>
</organism>
<feature type="compositionally biased region" description="Polar residues" evidence="2">
    <location>
        <begin position="413"/>
        <end position="428"/>
    </location>
</feature>
<keyword evidence="1" id="KW-0175">Coiled coil</keyword>
<feature type="region of interest" description="Disordered" evidence="2">
    <location>
        <begin position="1"/>
        <end position="90"/>
    </location>
</feature>
<evidence type="ECO:0000256" key="2">
    <source>
        <dbReference type="SAM" id="MobiDB-lite"/>
    </source>
</evidence>
<protein>
    <submittedName>
        <fullName evidence="3">Uncharacterized protein</fullName>
    </submittedName>
</protein>
<feature type="compositionally biased region" description="Pro residues" evidence="2">
    <location>
        <begin position="393"/>
        <end position="403"/>
    </location>
</feature>
<feature type="region of interest" description="Disordered" evidence="2">
    <location>
        <begin position="659"/>
        <end position="680"/>
    </location>
</feature>
<feature type="compositionally biased region" description="Acidic residues" evidence="2">
    <location>
        <begin position="313"/>
        <end position="327"/>
    </location>
</feature>
<feature type="coiled-coil region" evidence="1">
    <location>
        <begin position="275"/>
        <end position="302"/>
    </location>
</feature>
<keyword evidence="4" id="KW-1185">Reference proteome</keyword>
<dbReference type="OrthoDB" id="3271284at2759"/>
<proteinExistence type="predicted"/>
<sequence>MGTDPTSHRLSRASSTMGRPTLSPMGPRSRFQRSSSNPSLTLRNSLVSIAEPSPPYPATPENQELSLPSIEEDSPPRPASSASSSFTSIPTTPKVVLKPATLVPAPTLNFESVPIPWKALPHEAALWTFDSHELQELVSRAIRRSAPETYIRLLSLQNLETVLPAEIDRLTSLKAAKQAQYRFLVHRRTMTLQALNSSFIAPEKADSEDGMSVTSKLALQLSQTAAECDKILEELLMITDQLAQISSMVELHWSSALAVALRKLNKSYAKRTSDVVASRKKIKELEEQLEDAWKEAERIAKELDEIDRGAPESDGEDVEEDEEEEAVIETAAKVDVSRSRHASAELLVPSRRNTGHMEALPMFTTLSPMPPISDNNTATTTENQPEAEAGPSTPAPTPSPSTPPENDKAETVSILSTRSYKSTKSARSAKSGRSLRGPDGTRASLVAAARTRSHRTSKGSLRLPKSNQLLMPPYPPVPDLPLEFASAPIPYVSSRASSQIFSPDVDDTDSRSRITSGRSRHTSLDDCGFRPGRLSMSSVAPTVTMDDIYVRLQSRFSDDIQVVHRTPPPGAKAFPMQPPYPAQIQNYKLSPQRHQPHPSTSKAIPSMWLMAETTPAPQSARERVASIKRTRMSAPGQTYKKLKILTKRYSMPFTLFKTRTESEGKASSKSPPVAAGCFPS</sequence>
<dbReference type="EMBL" id="JABCKI010000024">
    <property type="protein sequence ID" value="KAG5654000.1"/>
    <property type="molecule type" value="Genomic_DNA"/>
</dbReference>
<accession>A0A9P7KMP4</accession>